<dbReference type="EMBL" id="JAGKQM010000011">
    <property type="protein sequence ID" value="KAH0901458.1"/>
    <property type="molecule type" value="Genomic_DNA"/>
</dbReference>
<evidence type="ECO:0000256" key="1">
    <source>
        <dbReference type="SAM" id="MobiDB-lite"/>
    </source>
</evidence>
<feature type="region of interest" description="Disordered" evidence="1">
    <location>
        <begin position="194"/>
        <end position="245"/>
    </location>
</feature>
<feature type="non-terminal residue" evidence="2">
    <location>
        <position position="245"/>
    </location>
</feature>
<sequence>MTSFLSLDSKIGAWSSSFRSTPKQPDEAMRVLEGKAFELDVNLEVVQPLTARQLSFACLYLASANWLHLRPSLVSEVILFPTFFFGCSILSGRSSQSSKHGTLEISERHHLVALQILLFNCFSNLLLPHLNLWCPHFKKAFFCNSQTLSVYTQRPICQRMIHMLLDMAVDTSESARPPCRQWWLQREGVTADDLRRMKPAAAKPRRIHALDRRQPSQTSDGRGKVSTNLPVDFTRDNRGMSRSRP</sequence>
<organism evidence="2 3">
    <name type="scientific">Brassica napus</name>
    <name type="common">Rape</name>
    <dbReference type="NCBI Taxonomy" id="3708"/>
    <lineage>
        <taxon>Eukaryota</taxon>
        <taxon>Viridiplantae</taxon>
        <taxon>Streptophyta</taxon>
        <taxon>Embryophyta</taxon>
        <taxon>Tracheophyta</taxon>
        <taxon>Spermatophyta</taxon>
        <taxon>Magnoliopsida</taxon>
        <taxon>eudicotyledons</taxon>
        <taxon>Gunneridae</taxon>
        <taxon>Pentapetalae</taxon>
        <taxon>rosids</taxon>
        <taxon>malvids</taxon>
        <taxon>Brassicales</taxon>
        <taxon>Brassicaceae</taxon>
        <taxon>Brassiceae</taxon>
        <taxon>Brassica</taxon>
    </lineage>
</organism>
<protein>
    <submittedName>
        <fullName evidence="2">Uncharacterized protein</fullName>
    </submittedName>
</protein>
<comment type="caution">
    <text evidence="2">The sequence shown here is derived from an EMBL/GenBank/DDBJ whole genome shotgun (WGS) entry which is preliminary data.</text>
</comment>
<gene>
    <name evidence="2" type="ORF">HID58_040961</name>
</gene>
<evidence type="ECO:0000313" key="3">
    <source>
        <dbReference type="Proteomes" id="UP000824890"/>
    </source>
</evidence>
<feature type="compositionally biased region" description="Polar residues" evidence="1">
    <location>
        <begin position="215"/>
        <end position="229"/>
    </location>
</feature>
<name>A0ABQ8B9V2_BRANA</name>
<evidence type="ECO:0000313" key="2">
    <source>
        <dbReference type="EMBL" id="KAH0901458.1"/>
    </source>
</evidence>
<reference evidence="2 3" key="1">
    <citation type="submission" date="2021-05" db="EMBL/GenBank/DDBJ databases">
        <title>Genome Assembly of Synthetic Allotetraploid Brassica napus Reveals Homoeologous Exchanges between Subgenomes.</title>
        <authorList>
            <person name="Davis J.T."/>
        </authorList>
    </citation>
    <scope>NUCLEOTIDE SEQUENCE [LARGE SCALE GENOMIC DNA]</scope>
    <source>
        <strain evidence="3">cv. Da-Ae</strain>
        <tissue evidence="2">Seedling</tissue>
    </source>
</reference>
<keyword evidence="3" id="KW-1185">Reference proteome</keyword>
<proteinExistence type="predicted"/>
<dbReference type="Proteomes" id="UP000824890">
    <property type="component" value="Unassembled WGS sequence"/>
</dbReference>
<accession>A0ABQ8B9V2</accession>